<accession>A0ACB7SWU3</accession>
<dbReference type="EMBL" id="CM023482">
    <property type="protein sequence ID" value="KAH6939095.1"/>
    <property type="molecule type" value="Genomic_DNA"/>
</dbReference>
<dbReference type="Proteomes" id="UP000821845">
    <property type="component" value="Chromosome 2"/>
</dbReference>
<reference evidence="1" key="1">
    <citation type="submission" date="2020-05" db="EMBL/GenBank/DDBJ databases">
        <title>Large-scale comparative analyses of tick genomes elucidate their genetic diversity and vector capacities.</title>
        <authorList>
            <person name="Jia N."/>
            <person name="Wang J."/>
            <person name="Shi W."/>
            <person name="Du L."/>
            <person name="Sun Y."/>
            <person name="Zhan W."/>
            <person name="Jiang J."/>
            <person name="Wang Q."/>
            <person name="Zhang B."/>
            <person name="Ji P."/>
            <person name="Sakyi L.B."/>
            <person name="Cui X."/>
            <person name="Yuan T."/>
            <person name="Jiang B."/>
            <person name="Yang W."/>
            <person name="Lam T.T.-Y."/>
            <person name="Chang Q."/>
            <person name="Ding S."/>
            <person name="Wang X."/>
            <person name="Zhu J."/>
            <person name="Ruan X."/>
            <person name="Zhao L."/>
            <person name="Wei J."/>
            <person name="Que T."/>
            <person name="Du C."/>
            <person name="Cheng J."/>
            <person name="Dai P."/>
            <person name="Han X."/>
            <person name="Huang E."/>
            <person name="Gao Y."/>
            <person name="Liu J."/>
            <person name="Shao H."/>
            <person name="Ye R."/>
            <person name="Li L."/>
            <person name="Wei W."/>
            <person name="Wang X."/>
            <person name="Wang C."/>
            <person name="Yang T."/>
            <person name="Huo Q."/>
            <person name="Li W."/>
            <person name="Guo W."/>
            <person name="Chen H."/>
            <person name="Zhou L."/>
            <person name="Ni X."/>
            <person name="Tian J."/>
            <person name="Zhou Y."/>
            <person name="Sheng Y."/>
            <person name="Liu T."/>
            <person name="Pan Y."/>
            <person name="Xia L."/>
            <person name="Li J."/>
            <person name="Zhao F."/>
            <person name="Cao W."/>
        </authorList>
    </citation>
    <scope>NUCLEOTIDE SEQUENCE</scope>
    <source>
        <strain evidence="1">Hyas-2018</strain>
    </source>
</reference>
<proteinExistence type="predicted"/>
<evidence type="ECO:0000313" key="1">
    <source>
        <dbReference type="EMBL" id="KAH6939095.1"/>
    </source>
</evidence>
<sequence length="146" mass="16278">MPCRNGPDNVQGVASGRSSVSVWGAVSKYGLGPLQRIRGHLSSEQYCNILNKVLLPYASSLFPDGNYLFQQDRSPIHTARVVKGFQAEQHIQLLERPPKGADLNVIENVWGHLKAALAKKPLYSATSDQLWAQVNNERKRLKADRE</sequence>
<keyword evidence="2" id="KW-1185">Reference proteome</keyword>
<name>A0ACB7SWU3_HYAAI</name>
<gene>
    <name evidence="1" type="ORF">HPB50_015737</name>
</gene>
<protein>
    <submittedName>
        <fullName evidence="1">Uncharacterized protein</fullName>
    </submittedName>
</protein>
<comment type="caution">
    <text evidence="1">The sequence shown here is derived from an EMBL/GenBank/DDBJ whole genome shotgun (WGS) entry which is preliminary data.</text>
</comment>
<organism evidence="1 2">
    <name type="scientific">Hyalomma asiaticum</name>
    <name type="common">Tick</name>
    <dbReference type="NCBI Taxonomy" id="266040"/>
    <lineage>
        <taxon>Eukaryota</taxon>
        <taxon>Metazoa</taxon>
        <taxon>Ecdysozoa</taxon>
        <taxon>Arthropoda</taxon>
        <taxon>Chelicerata</taxon>
        <taxon>Arachnida</taxon>
        <taxon>Acari</taxon>
        <taxon>Parasitiformes</taxon>
        <taxon>Ixodida</taxon>
        <taxon>Ixodoidea</taxon>
        <taxon>Ixodidae</taxon>
        <taxon>Hyalomminae</taxon>
        <taxon>Hyalomma</taxon>
    </lineage>
</organism>
<evidence type="ECO:0000313" key="2">
    <source>
        <dbReference type="Proteomes" id="UP000821845"/>
    </source>
</evidence>